<evidence type="ECO:0000256" key="1">
    <source>
        <dbReference type="SAM" id="MobiDB-lite"/>
    </source>
</evidence>
<dbReference type="AlphaFoldDB" id="A0A914V958"/>
<evidence type="ECO:0000313" key="3">
    <source>
        <dbReference type="WBParaSite" id="PSAMB.scaffold16841size1247.g37055.t1"/>
    </source>
</evidence>
<dbReference type="WBParaSite" id="PSAMB.scaffold16841size1247.g37055.t1">
    <property type="protein sequence ID" value="PSAMB.scaffold16841size1247.g37055.t1"/>
    <property type="gene ID" value="PSAMB.scaffold16841size1247.g37055"/>
</dbReference>
<proteinExistence type="predicted"/>
<dbReference type="Proteomes" id="UP000887566">
    <property type="component" value="Unplaced"/>
</dbReference>
<sequence>MDDDKKTPTNYDEPSPANRPRVQFAVGGGESPQFGRRSAD</sequence>
<keyword evidence="2" id="KW-1185">Reference proteome</keyword>
<evidence type="ECO:0000313" key="2">
    <source>
        <dbReference type="Proteomes" id="UP000887566"/>
    </source>
</evidence>
<reference evidence="3" key="1">
    <citation type="submission" date="2022-11" db="UniProtKB">
        <authorList>
            <consortium name="WormBaseParasite"/>
        </authorList>
    </citation>
    <scope>IDENTIFICATION</scope>
</reference>
<feature type="region of interest" description="Disordered" evidence="1">
    <location>
        <begin position="1"/>
        <end position="40"/>
    </location>
</feature>
<name>A0A914V958_9BILA</name>
<organism evidence="2 3">
    <name type="scientific">Plectus sambesii</name>
    <dbReference type="NCBI Taxonomy" id="2011161"/>
    <lineage>
        <taxon>Eukaryota</taxon>
        <taxon>Metazoa</taxon>
        <taxon>Ecdysozoa</taxon>
        <taxon>Nematoda</taxon>
        <taxon>Chromadorea</taxon>
        <taxon>Plectida</taxon>
        <taxon>Plectina</taxon>
        <taxon>Plectoidea</taxon>
        <taxon>Plectidae</taxon>
        <taxon>Plectus</taxon>
    </lineage>
</organism>
<accession>A0A914V958</accession>
<protein>
    <submittedName>
        <fullName evidence="3">Uncharacterized protein</fullName>
    </submittedName>
</protein>